<sequence>MSTALVAQDSATLFQMLDTQHEDWIIARAMEIIESRVFCHSDALTGPDLVKAFLRAKLNGERREVFAAIFLNSSHRVLAYEALFWGTIDQSAVYPRVVVTKALEHNAAALILAHNHPSGMTEPSAADKVLTTQLKTALALVDVRVLDHMIVGEGPPYSMAEHGLI</sequence>
<dbReference type="RefSeq" id="WP_083945095.1">
    <property type="nucleotide sequence ID" value="NZ_CP018839.1"/>
</dbReference>
<protein>
    <submittedName>
        <fullName evidence="1">DNA repair protein RadC</fullName>
    </submittedName>
</protein>
<accession>A0A1H5WCY3</accession>
<dbReference type="Proteomes" id="UP000185739">
    <property type="component" value="Chromosome"/>
</dbReference>
<dbReference type="InterPro" id="IPR025657">
    <property type="entry name" value="RadC_JAB"/>
</dbReference>
<dbReference type="CDD" id="cd08071">
    <property type="entry name" value="MPN_DUF2466"/>
    <property type="match status" value="1"/>
</dbReference>
<dbReference type="NCBIfam" id="TIGR00608">
    <property type="entry name" value="radc"/>
    <property type="match status" value="1"/>
</dbReference>
<organism evidence="1 2">
    <name type="scientific">Thauera chlorobenzoica</name>
    <dbReference type="NCBI Taxonomy" id="96773"/>
    <lineage>
        <taxon>Bacteria</taxon>
        <taxon>Pseudomonadati</taxon>
        <taxon>Pseudomonadota</taxon>
        <taxon>Betaproteobacteria</taxon>
        <taxon>Rhodocyclales</taxon>
        <taxon>Zoogloeaceae</taxon>
        <taxon>Thauera</taxon>
    </lineage>
</organism>
<dbReference type="PROSITE" id="PS01302">
    <property type="entry name" value="UPF0758"/>
    <property type="match status" value="1"/>
</dbReference>
<dbReference type="InterPro" id="IPR020891">
    <property type="entry name" value="UPF0758_CS"/>
</dbReference>
<reference evidence="1 2" key="1">
    <citation type="submission" date="2016-12" db="EMBL/GenBank/DDBJ databases">
        <title>Complete genome sequence of Thauera chlorobenzoica, a Betaproteobacterium degrading haloaromatics anaerobically to CO2 and halides.</title>
        <authorList>
            <person name="Goris T."/>
            <person name="Mergelsberg M."/>
            <person name="Boll M."/>
        </authorList>
    </citation>
    <scope>NUCLEOTIDE SEQUENCE [LARGE SCALE GENOMIC DNA]</scope>
    <source>
        <strain evidence="1 2">3CB1</strain>
    </source>
</reference>
<name>A0A1H5WCY3_9RHOO</name>
<dbReference type="PANTHER" id="PTHR30471">
    <property type="entry name" value="DNA REPAIR PROTEIN RADC"/>
    <property type="match status" value="1"/>
</dbReference>
<proteinExistence type="predicted"/>
<dbReference type="PROSITE" id="PS50249">
    <property type="entry name" value="MPN"/>
    <property type="match status" value="1"/>
</dbReference>
<gene>
    <name evidence="1" type="ORF">Tchl_0320</name>
</gene>
<dbReference type="InterPro" id="IPR037518">
    <property type="entry name" value="MPN"/>
</dbReference>
<dbReference type="Gene3D" id="3.40.140.10">
    <property type="entry name" value="Cytidine Deaminase, domain 2"/>
    <property type="match status" value="1"/>
</dbReference>
<evidence type="ECO:0000313" key="2">
    <source>
        <dbReference type="Proteomes" id="UP000185739"/>
    </source>
</evidence>
<dbReference type="Pfam" id="PF04002">
    <property type="entry name" value="RadC"/>
    <property type="match status" value="1"/>
</dbReference>
<dbReference type="OrthoDB" id="9804482at2"/>
<dbReference type="AlphaFoldDB" id="A0A1H5WCY3"/>
<dbReference type="PANTHER" id="PTHR30471:SF3">
    <property type="entry name" value="UPF0758 PROTEIN YEES-RELATED"/>
    <property type="match status" value="1"/>
</dbReference>
<dbReference type="KEGG" id="tcl:Tchl_0320"/>
<dbReference type="EMBL" id="CP018839">
    <property type="protein sequence ID" value="APR03193.1"/>
    <property type="molecule type" value="Genomic_DNA"/>
</dbReference>
<dbReference type="InterPro" id="IPR001405">
    <property type="entry name" value="UPF0758"/>
</dbReference>
<evidence type="ECO:0000313" key="1">
    <source>
        <dbReference type="EMBL" id="APR03193.1"/>
    </source>
</evidence>
<dbReference type="STRING" id="96773.Tchl_0320"/>
<keyword evidence="2" id="KW-1185">Reference proteome</keyword>